<feature type="transmembrane region" description="Helical" evidence="1">
    <location>
        <begin position="195"/>
        <end position="214"/>
    </location>
</feature>
<proteinExistence type="predicted"/>
<feature type="transmembrane region" description="Helical" evidence="1">
    <location>
        <begin position="135"/>
        <end position="155"/>
    </location>
</feature>
<reference evidence="3 4" key="1">
    <citation type="submission" date="2023-01" db="EMBL/GenBank/DDBJ databases">
        <title>Novel species of the genus Asticcacaulis isolated from rivers.</title>
        <authorList>
            <person name="Lu H."/>
        </authorList>
    </citation>
    <scope>NUCLEOTIDE SEQUENCE [LARGE SCALE GENOMIC DNA]</scope>
    <source>
        <strain evidence="3 4">BYS171W</strain>
    </source>
</reference>
<evidence type="ECO:0000256" key="1">
    <source>
        <dbReference type="SAM" id="Phobius"/>
    </source>
</evidence>
<sequence>MAALRPLQVMSPWPGLHHLMIRVPIQLTLIGGALRLWANGQYAAFAGVAVLSALWYASLLCLTHDALHCRLTGVRRLDAVAGRMIAWPLFWPVGIYKPVHLMHHKLNGSDPIQDPERVTPLPGDWHGSAFQRICLRHPLVIGMATGGLGQLWRLLKAARLLPAEGRAGLIVFELSGCAVTFAAMAGAGWLCQGALGLWAVICLWLIHAQIVGAIHSWRAHAEHYGVWEARDTWADTQWHSARTIDTHPMVSLYFNRLNHHAAHHVNAAIPFYKLARATALIRAAAPETVVTSGYRRAVGDVAQAVQAKCAIAREGDRIIFLRETH</sequence>
<dbReference type="CDD" id="cd01060">
    <property type="entry name" value="Membrane-FADS-like"/>
    <property type="match status" value="1"/>
</dbReference>
<comment type="caution">
    <text evidence="3">The sequence shown here is derived from an EMBL/GenBank/DDBJ whole genome shotgun (WGS) entry which is preliminary data.</text>
</comment>
<dbReference type="Proteomes" id="UP001214854">
    <property type="component" value="Unassembled WGS sequence"/>
</dbReference>
<protein>
    <submittedName>
        <fullName evidence="3">Fatty acid desaturase</fullName>
    </submittedName>
</protein>
<keyword evidence="1" id="KW-0812">Transmembrane</keyword>
<name>A0ABT5HUI6_9CAUL</name>
<organism evidence="3 4">
    <name type="scientific">Asticcacaulis aquaticus</name>
    <dbReference type="NCBI Taxonomy" id="2984212"/>
    <lineage>
        <taxon>Bacteria</taxon>
        <taxon>Pseudomonadati</taxon>
        <taxon>Pseudomonadota</taxon>
        <taxon>Alphaproteobacteria</taxon>
        <taxon>Caulobacterales</taxon>
        <taxon>Caulobacteraceae</taxon>
        <taxon>Asticcacaulis</taxon>
    </lineage>
</organism>
<feature type="transmembrane region" description="Helical" evidence="1">
    <location>
        <begin position="167"/>
        <end position="189"/>
    </location>
</feature>
<evidence type="ECO:0000313" key="4">
    <source>
        <dbReference type="Proteomes" id="UP001214854"/>
    </source>
</evidence>
<keyword evidence="1" id="KW-1133">Transmembrane helix</keyword>
<keyword evidence="4" id="KW-1185">Reference proteome</keyword>
<dbReference type="EMBL" id="JAQQKX010000008">
    <property type="protein sequence ID" value="MDC7683731.1"/>
    <property type="molecule type" value="Genomic_DNA"/>
</dbReference>
<keyword evidence="1" id="KW-0472">Membrane</keyword>
<feature type="transmembrane region" description="Helical" evidence="1">
    <location>
        <begin position="44"/>
        <end position="67"/>
    </location>
</feature>
<feature type="transmembrane region" description="Helical" evidence="1">
    <location>
        <begin position="79"/>
        <end position="96"/>
    </location>
</feature>
<dbReference type="InterPro" id="IPR005804">
    <property type="entry name" value="FA_desaturase_dom"/>
</dbReference>
<feature type="domain" description="Fatty acid desaturase" evidence="2">
    <location>
        <begin position="45"/>
        <end position="290"/>
    </location>
</feature>
<accession>A0ABT5HUI6</accession>
<evidence type="ECO:0000259" key="2">
    <source>
        <dbReference type="Pfam" id="PF00487"/>
    </source>
</evidence>
<gene>
    <name evidence="3" type="ORF">PQU92_10620</name>
</gene>
<dbReference type="Pfam" id="PF00487">
    <property type="entry name" value="FA_desaturase"/>
    <property type="match status" value="1"/>
</dbReference>
<dbReference type="RefSeq" id="WP_272748196.1">
    <property type="nucleotide sequence ID" value="NZ_JAQQKX010000008.1"/>
</dbReference>
<evidence type="ECO:0000313" key="3">
    <source>
        <dbReference type="EMBL" id="MDC7683731.1"/>
    </source>
</evidence>